<evidence type="ECO:0000256" key="1">
    <source>
        <dbReference type="SAM" id="Phobius"/>
    </source>
</evidence>
<dbReference type="Proteomes" id="UP000029392">
    <property type="component" value="Unassembled WGS sequence"/>
</dbReference>
<keyword evidence="1" id="KW-0812">Transmembrane</keyword>
<feature type="domain" description="CD-NTase-associated protein 15" evidence="2">
    <location>
        <begin position="79"/>
        <end position="201"/>
    </location>
</feature>
<dbReference type="eggNOG" id="ENOG50333A0">
    <property type="taxonomic scope" value="Bacteria"/>
</dbReference>
<accession>A0A091BCH0</accession>
<feature type="transmembrane region" description="Helical" evidence="1">
    <location>
        <begin position="12"/>
        <end position="34"/>
    </location>
</feature>
<dbReference type="InterPro" id="IPR041208">
    <property type="entry name" value="Cap15"/>
</dbReference>
<organism evidence="3 4">
    <name type="scientific">Arenimonas malthae CC-JY-1</name>
    <dbReference type="NCBI Taxonomy" id="1384054"/>
    <lineage>
        <taxon>Bacteria</taxon>
        <taxon>Pseudomonadati</taxon>
        <taxon>Pseudomonadota</taxon>
        <taxon>Gammaproteobacteria</taxon>
        <taxon>Lysobacterales</taxon>
        <taxon>Lysobacteraceae</taxon>
        <taxon>Arenimonas</taxon>
    </lineage>
</organism>
<dbReference type="AlphaFoldDB" id="A0A091BCH0"/>
<proteinExistence type="predicted"/>
<comment type="caution">
    <text evidence="3">The sequence shown here is derived from an EMBL/GenBank/DDBJ whole genome shotgun (WGS) entry which is preliminary data.</text>
</comment>
<sequence>MISLISPLKIIKFIAVAYAGFCAIIWLLIEWLWPGIETELLLRVVFSLALLLDAALWVTAYFLWRKLWARYPILSTALFPDLNGDWRMAIQWSGVDDKGIPAQGTVQATASIKQTLLHLSMEVESHDSDSETLIAKPRKDPESGRPMIYYLYRVIPRKTTAKVASPYEGAAILRFDAGPGPRLRGNYFTSRMRHGHFTLERI</sequence>
<gene>
    <name evidence="3" type="ORF">N790_01360</name>
</gene>
<keyword evidence="1" id="KW-1133">Transmembrane helix</keyword>
<name>A0A091BCH0_9GAMM</name>
<feature type="transmembrane region" description="Helical" evidence="1">
    <location>
        <begin position="40"/>
        <end position="64"/>
    </location>
</feature>
<dbReference type="RefSeq" id="WP_043802492.1">
    <property type="nucleotide sequence ID" value="NZ_AVCH01000150.1"/>
</dbReference>
<evidence type="ECO:0000313" key="4">
    <source>
        <dbReference type="Proteomes" id="UP000029392"/>
    </source>
</evidence>
<dbReference type="OrthoDB" id="1430668at2"/>
<evidence type="ECO:0000259" key="2">
    <source>
        <dbReference type="Pfam" id="PF18153"/>
    </source>
</evidence>
<protein>
    <recommendedName>
        <fullName evidence="2">CD-NTase-associated protein 15 domain-containing protein</fullName>
    </recommendedName>
</protein>
<dbReference type="Pfam" id="PF18153">
    <property type="entry name" value="Cap15_CD_rec"/>
    <property type="match status" value="1"/>
</dbReference>
<keyword evidence="4" id="KW-1185">Reference proteome</keyword>
<dbReference type="EMBL" id="AVCH01000150">
    <property type="protein sequence ID" value="KFN48494.1"/>
    <property type="molecule type" value="Genomic_DNA"/>
</dbReference>
<reference evidence="3 4" key="1">
    <citation type="submission" date="2013-09" db="EMBL/GenBank/DDBJ databases">
        <title>Genome sequencing of Arenimonas malthae.</title>
        <authorList>
            <person name="Chen F."/>
            <person name="Wang G."/>
        </authorList>
    </citation>
    <scope>NUCLEOTIDE SEQUENCE [LARGE SCALE GENOMIC DNA]</scope>
    <source>
        <strain evidence="3 4">CC-JY-1</strain>
    </source>
</reference>
<evidence type="ECO:0000313" key="3">
    <source>
        <dbReference type="EMBL" id="KFN48494.1"/>
    </source>
</evidence>
<keyword evidence="1" id="KW-0472">Membrane</keyword>